<keyword evidence="3" id="KW-1185">Reference proteome</keyword>
<proteinExistence type="predicted"/>
<dbReference type="Pfam" id="PF08534">
    <property type="entry name" value="Redoxin"/>
    <property type="match status" value="1"/>
</dbReference>
<protein>
    <submittedName>
        <fullName evidence="2">TlpA family protein disulfide reductase</fullName>
    </submittedName>
</protein>
<dbReference type="GO" id="GO:0016491">
    <property type="term" value="F:oxidoreductase activity"/>
    <property type="evidence" value="ECO:0007669"/>
    <property type="project" value="InterPro"/>
</dbReference>
<dbReference type="KEGG" id="rhoz:GXP67_22255"/>
<accession>A0A6C0GMA3</accession>
<evidence type="ECO:0000259" key="1">
    <source>
        <dbReference type="PROSITE" id="PS51352"/>
    </source>
</evidence>
<gene>
    <name evidence="2" type="ORF">GXP67_22255</name>
</gene>
<organism evidence="2 3">
    <name type="scientific">Rhodocytophaga rosea</name>
    <dbReference type="NCBI Taxonomy" id="2704465"/>
    <lineage>
        <taxon>Bacteria</taxon>
        <taxon>Pseudomonadati</taxon>
        <taxon>Bacteroidota</taxon>
        <taxon>Cytophagia</taxon>
        <taxon>Cytophagales</taxon>
        <taxon>Rhodocytophagaceae</taxon>
        <taxon>Rhodocytophaga</taxon>
    </lineage>
</organism>
<reference evidence="2 3" key="1">
    <citation type="submission" date="2020-01" db="EMBL/GenBank/DDBJ databases">
        <authorList>
            <person name="Kim M.K."/>
        </authorList>
    </citation>
    <scope>NUCLEOTIDE SEQUENCE [LARGE SCALE GENOMIC DNA]</scope>
    <source>
        <strain evidence="2 3">172606-1</strain>
    </source>
</reference>
<dbReference type="PANTHER" id="PTHR42852:SF13">
    <property type="entry name" value="PROTEIN DIPZ"/>
    <property type="match status" value="1"/>
</dbReference>
<dbReference type="InterPro" id="IPR050553">
    <property type="entry name" value="Thioredoxin_ResA/DsbE_sf"/>
</dbReference>
<feature type="domain" description="Thioredoxin" evidence="1">
    <location>
        <begin position="249"/>
        <end position="405"/>
    </location>
</feature>
<dbReference type="PROSITE" id="PS51352">
    <property type="entry name" value="THIOREDOXIN_2"/>
    <property type="match status" value="1"/>
</dbReference>
<evidence type="ECO:0000313" key="2">
    <source>
        <dbReference type="EMBL" id="QHT69168.1"/>
    </source>
</evidence>
<dbReference type="SUPFAM" id="SSF52833">
    <property type="entry name" value="Thioredoxin-like"/>
    <property type="match status" value="1"/>
</dbReference>
<evidence type="ECO:0000313" key="3">
    <source>
        <dbReference type="Proteomes" id="UP000480178"/>
    </source>
</evidence>
<dbReference type="AlphaFoldDB" id="A0A6C0GMA3"/>
<dbReference type="RefSeq" id="WP_162445159.1">
    <property type="nucleotide sequence ID" value="NZ_CP048222.1"/>
</dbReference>
<dbReference type="CDD" id="cd02966">
    <property type="entry name" value="TlpA_like_family"/>
    <property type="match status" value="1"/>
</dbReference>
<dbReference type="InterPro" id="IPR013740">
    <property type="entry name" value="Redoxin"/>
</dbReference>
<dbReference type="EMBL" id="CP048222">
    <property type="protein sequence ID" value="QHT69168.1"/>
    <property type="molecule type" value="Genomic_DNA"/>
</dbReference>
<dbReference type="InterPro" id="IPR013766">
    <property type="entry name" value="Thioredoxin_domain"/>
</dbReference>
<dbReference type="InterPro" id="IPR036249">
    <property type="entry name" value="Thioredoxin-like_sf"/>
</dbReference>
<name>A0A6C0GMA3_9BACT</name>
<dbReference type="PANTHER" id="PTHR42852">
    <property type="entry name" value="THIOL:DISULFIDE INTERCHANGE PROTEIN DSBE"/>
    <property type="match status" value="1"/>
</dbReference>
<sequence>MKITIAFYCLLISICLSSCSEKKTEINQSAAPANGIWRGVIALPESQLPFNFELQPDSKGTYTVFLINAGERLALDSVIVSGDSIHIPMGFFDAQITAKVNEQSMEGYWIKNYAKDYKIPFKAEHGKDYRFENASQSTTANVSGKYAIRFADRPDSLVSVGVFEQSGSKVTGTVLTRTGDYRYLEGVLDGQELKLSTFDGEHAYVLTGTLQGDSILNGKFISGKAKARSWSAVRDANASLPDPGSLTFLKKGYDKVEFIFPGADSGTVSLQDPKYKGKVVILQLFGTWCPNCMDETKFLSPWYDKNKDRGVEIIGLAYEKKPELDYARSRVQKMKQRLHVHYDFAIAGTSDNEAAAKTLPMLNHVMSFPTTIFIDRQGNVRKIHTGFTGPGTGRYYEEFAEEFNQFTDKLINEENKLEASRK</sequence>
<dbReference type="Proteomes" id="UP000480178">
    <property type="component" value="Chromosome"/>
</dbReference>
<dbReference type="Gene3D" id="3.40.30.10">
    <property type="entry name" value="Glutaredoxin"/>
    <property type="match status" value="1"/>
</dbReference>